<feature type="binding site" evidence="7">
    <location>
        <position position="279"/>
    </location>
    <ligand>
        <name>Fe cation</name>
        <dbReference type="ChEBI" id="CHEBI:24875"/>
    </ligand>
</feature>
<keyword evidence="4" id="KW-0560">Oxidoreductase</keyword>
<dbReference type="PROSITE" id="PS00367">
    <property type="entry name" value="BH4_AAA_HYDROXYL_1"/>
    <property type="match status" value="1"/>
</dbReference>
<evidence type="ECO:0000256" key="3">
    <source>
        <dbReference type="ARBA" id="ARBA00022723"/>
    </source>
</evidence>
<dbReference type="InterPro" id="IPR036951">
    <property type="entry name" value="ArAA_hydroxylase_sf"/>
</dbReference>
<reference evidence="10 11" key="1">
    <citation type="journal article" date="2018" name="Biotechnol. Adv.">
        <title>Improved genomic resources and new bioinformatic workflow for the carcinogenic parasite Clonorchis sinensis: Biotechnological implications.</title>
        <authorList>
            <person name="Wang D."/>
            <person name="Korhonen P.K."/>
            <person name="Gasser R.B."/>
            <person name="Young N.D."/>
        </authorList>
    </citation>
    <scope>NUCLEOTIDE SEQUENCE [LARGE SCALE GENOMIC DNA]</scope>
    <source>
        <strain evidence="10">Cs-k2</strain>
    </source>
</reference>
<feature type="compositionally biased region" description="Polar residues" evidence="8">
    <location>
        <begin position="85"/>
        <end position="105"/>
    </location>
</feature>
<dbReference type="GO" id="GO:0005737">
    <property type="term" value="C:cytoplasm"/>
    <property type="evidence" value="ECO:0007669"/>
    <property type="project" value="TreeGrafter"/>
</dbReference>
<dbReference type="PANTHER" id="PTHR11473:SF15">
    <property type="entry name" value="TYROSINE 3-MONOOXYGENASE"/>
    <property type="match status" value="1"/>
</dbReference>
<sequence length="449" mass="50889">MVARETLTREQQVDKRPTTLVFLNFQGAFEYVPDEIIARICKVRVAFVNLRHLCCQSDISLNLNGLVYHATVRAILFGTETSSGVRQQSSQDHSSCGSVSENPQRGNYKASRARGTSIKHCVQHQCCVDCTTHNVAENFSTAQDRFHLSLGSSGRHSPRVSFNLMFYLNRNCTNLVKRTYIALKERHEGHACQEYIDGFRMLEENAIFSPDFIPSVRAVSDFLKRTSGFQLRPVAGLVSSRDFLANFAFRVFPCTQYVRHHSQPQHTPEPDIIHEFLGHIPLLTNRKFADFSQMLGLASLLASDEAVNKITTLFWFTVEFGLCNEKGGLRAFGAGILSSYGELDNALSDQSEKRPFDPNAAAIQPYNDVGYQPVYFVCERFDTMKQQLAEYIKTLVHPKLWPRYDPITDSLELLNMKQQCLDVLERLSNNISEMKIIVEKLLAFDVHGA</sequence>
<organism evidence="10 11">
    <name type="scientific">Clonorchis sinensis</name>
    <name type="common">Chinese liver fluke</name>
    <dbReference type="NCBI Taxonomy" id="79923"/>
    <lineage>
        <taxon>Eukaryota</taxon>
        <taxon>Metazoa</taxon>
        <taxon>Spiralia</taxon>
        <taxon>Lophotrochozoa</taxon>
        <taxon>Platyhelminthes</taxon>
        <taxon>Trematoda</taxon>
        <taxon>Digenea</taxon>
        <taxon>Opisthorchiida</taxon>
        <taxon>Opisthorchiata</taxon>
        <taxon>Opisthorchiidae</taxon>
        <taxon>Clonorchis</taxon>
    </lineage>
</organism>
<protein>
    <submittedName>
        <fullName evidence="10">Tyrosine 3-monooxygenase</fullName>
    </submittedName>
</protein>
<proteinExistence type="inferred from homology"/>
<dbReference type="STRING" id="79923.A0A3R7CAZ0"/>
<comment type="similarity">
    <text evidence="2">Belongs to the biopterin-dependent aromatic amino acid hydroxylase family.</text>
</comment>
<keyword evidence="5 7" id="KW-0408">Iron</keyword>
<name>A0A3R7CAZ0_CLOSI</name>
<evidence type="ECO:0000256" key="8">
    <source>
        <dbReference type="SAM" id="MobiDB-lite"/>
    </source>
</evidence>
<evidence type="ECO:0000256" key="5">
    <source>
        <dbReference type="ARBA" id="ARBA00023004"/>
    </source>
</evidence>
<dbReference type="OrthoDB" id="983542at2759"/>
<feature type="binding site" evidence="7">
    <location>
        <position position="274"/>
    </location>
    <ligand>
        <name>Fe cation</name>
        <dbReference type="ChEBI" id="CHEBI:24875"/>
    </ligand>
</feature>
<feature type="domain" description="Biopterin-dependent aromatic amino acid hydroxylase family profile" evidence="9">
    <location>
        <begin position="180"/>
        <end position="442"/>
    </location>
</feature>
<comment type="cofactor">
    <cofactor evidence="1 7">
        <name>Fe(2+)</name>
        <dbReference type="ChEBI" id="CHEBI:29033"/>
    </cofactor>
</comment>
<dbReference type="InterPro" id="IPR018301">
    <property type="entry name" value="ArAA_hydroxylase_Fe/CU_BS"/>
</dbReference>
<dbReference type="GO" id="GO:0005506">
    <property type="term" value="F:iron ion binding"/>
    <property type="evidence" value="ECO:0007669"/>
    <property type="project" value="InterPro"/>
</dbReference>
<dbReference type="PANTHER" id="PTHR11473">
    <property type="entry name" value="AROMATIC AMINO ACID HYDROXYLASE"/>
    <property type="match status" value="1"/>
</dbReference>
<dbReference type="EMBL" id="NIRI02000056">
    <property type="protein sequence ID" value="KAG5445656.1"/>
    <property type="molecule type" value="Genomic_DNA"/>
</dbReference>
<evidence type="ECO:0000256" key="1">
    <source>
        <dbReference type="ARBA" id="ARBA00001954"/>
    </source>
</evidence>
<dbReference type="InterPro" id="IPR036329">
    <property type="entry name" value="Aro-AA_hydroxylase_C_sf"/>
</dbReference>
<dbReference type="Pfam" id="PF00351">
    <property type="entry name" value="Biopterin_H"/>
    <property type="match status" value="1"/>
</dbReference>
<keyword evidence="3 7" id="KW-0479">Metal-binding</keyword>
<dbReference type="AlphaFoldDB" id="A0A3R7CAZ0"/>
<evidence type="ECO:0000256" key="4">
    <source>
        <dbReference type="ARBA" id="ARBA00023002"/>
    </source>
</evidence>
<feature type="binding site" evidence="7">
    <location>
        <position position="319"/>
    </location>
    <ligand>
        <name>Fe cation</name>
        <dbReference type="ChEBI" id="CHEBI:24875"/>
    </ligand>
</feature>
<keyword evidence="6" id="KW-0503">Monooxygenase</keyword>
<evidence type="ECO:0000256" key="6">
    <source>
        <dbReference type="ARBA" id="ARBA00023033"/>
    </source>
</evidence>
<dbReference type="SUPFAM" id="SSF56534">
    <property type="entry name" value="Aromatic aminoacid monoxygenases, catalytic and oligomerization domains"/>
    <property type="match status" value="1"/>
</dbReference>
<dbReference type="GO" id="GO:0043204">
    <property type="term" value="C:perikaryon"/>
    <property type="evidence" value="ECO:0007669"/>
    <property type="project" value="TreeGrafter"/>
</dbReference>
<dbReference type="GO" id="GO:0030424">
    <property type="term" value="C:axon"/>
    <property type="evidence" value="ECO:0007669"/>
    <property type="project" value="TreeGrafter"/>
</dbReference>
<dbReference type="PROSITE" id="PS51410">
    <property type="entry name" value="BH4_AAA_HYDROXYL_2"/>
    <property type="match status" value="1"/>
</dbReference>
<evidence type="ECO:0000256" key="2">
    <source>
        <dbReference type="ARBA" id="ARBA00009712"/>
    </source>
</evidence>
<keyword evidence="11" id="KW-1185">Reference proteome</keyword>
<dbReference type="InterPro" id="IPR019774">
    <property type="entry name" value="Aromatic-AA_hydroxylase_C"/>
</dbReference>
<evidence type="ECO:0000256" key="7">
    <source>
        <dbReference type="PIRSR" id="PIRSR601273-2"/>
    </source>
</evidence>
<dbReference type="Proteomes" id="UP000286415">
    <property type="component" value="Unassembled WGS sequence"/>
</dbReference>
<evidence type="ECO:0000259" key="9">
    <source>
        <dbReference type="PROSITE" id="PS51410"/>
    </source>
</evidence>
<dbReference type="PRINTS" id="PR00372">
    <property type="entry name" value="FYWHYDRXLASE"/>
</dbReference>
<dbReference type="InParanoid" id="A0A3R7CAZ0"/>
<evidence type="ECO:0000313" key="11">
    <source>
        <dbReference type="Proteomes" id="UP000286415"/>
    </source>
</evidence>
<gene>
    <name evidence="10" type="ORF">CSKR_104811</name>
</gene>
<accession>A0A3R7CAZ0</accession>
<comment type="caution">
    <text evidence="10">The sequence shown here is derived from an EMBL/GenBank/DDBJ whole genome shotgun (WGS) entry which is preliminary data.</text>
</comment>
<feature type="region of interest" description="Disordered" evidence="8">
    <location>
        <begin position="85"/>
        <end position="109"/>
    </location>
</feature>
<evidence type="ECO:0000313" key="10">
    <source>
        <dbReference type="EMBL" id="KAG5445656.1"/>
    </source>
</evidence>
<dbReference type="GO" id="GO:0006585">
    <property type="term" value="P:dopamine biosynthetic process from tyrosine"/>
    <property type="evidence" value="ECO:0007669"/>
    <property type="project" value="TreeGrafter"/>
</dbReference>
<dbReference type="InterPro" id="IPR001273">
    <property type="entry name" value="ArAA_hydroxylase"/>
</dbReference>
<dbReference type="GO" id="GO:0004511">
    <property type="term" value="F:tyrosine 3-monooxygenase activity"/>
    <property type="evidence" value="ECO:0007669"/>
    <property type="project" value="TreeGrafter"/>
</dbReference>
<reference evidence="10 11" key="2">
    <citation type="journal article" date="2021" name="Genomics">
        <title>High-quality reference genome for Clonorchis sinensis.</title>
        <authorList>
            <person name="Young N.D."/>
            <person name="Stroehlein A.J."/>
            <person name="Kinkar L."/>
            <person name="Wang T."/>
            <person name="Sohn W.M."/>
            <person name="Chang B.C.H."/>
            <person name="Kaur P."/>
            <person name="Weisz D."/>
            <person name="Dudchenko O."/>
            <person name="Aiden E.L."/>
            <person name="Korhonen P.K."/>
            <person name="Gasser R.B."/>
        </authorList>
    </citation>
    <scope>NUCLEOTIDE SEQUENCE [LARGE SCALE GENOMIC DNA]</scope>
    <source>
        <strain evidence="10">Cs-k2</strain>
    </source>
</reference>
<dbReference type="Gene3D" id="1.10.800.10">
    <property type="entry name" value="Aromatic amino acid hydroxylase"/>
    <property type="match status" value="1"/>
</dbReference>